<feature type="compositionally biased region" description="Polar residues" evidence="1">
    <location>
        <begin position="7"/>
        <end position="22"/>
    </location>
</feature>
<dbReference type="InterPro" id="IPR021511">
    <property type="entry name" value="DUF3172"/>
</dbReference>
<dbReference type="AlphaFoldDB" id="A0A9X4RIY8"/>
<dbReference type="Proteomes" id="UP001152872">
    <property type="component" value="Unassembled WGS sequence"/>
</dbReference>
<dbReference type="EMBL" id="VBTY01000153">
    <property type="protein sequence ID" value="MDG3496096.1"/>
    <property type="molecule type" value="Genomic_DNA"/>
</dbReference>
<keyword evidence="4" id="KW-1185">Reference proteome</keyword>
<keyword evidence="2" id="KW-0472">Membrane</keyword>
<sequence length="173" mass="18791">MARRSRYSTTLNTPPTEPRSNGTTTKLAIAGAIFAVGIGVGIALSTLNPTPRTVDAIRLDNLAPSRDFCNNYGASAMVMSSRVYVTLNPFNVFISQAEPVPGCVVLPNNWNLLLQKNVIKEADIRQCKDRMNTFGFTGDLEKTPVVDCIYESKNATEKFTNALPAKPSPSPQP</sequence>
<evidence type="ECO:0000256" key="1">
    <source>
        <dbReference type="SAM" id="MobiDB-lite"/>
    </source>
</evidence>
<reference evidence="3" key="1">
    <citation type="submission" date="2019-05" db="EMBL/GenBank/DDBJ databases">
        <title>Whole genome sequencing of Pseudanabaena catenata USMAC16.</title>
        <authorList>
            <person name="Khan Z."/>
            <person name="Omar W.M."/>
            <person name="Convey P."/>
            <person name="Merican F."/>
            <person name="Najimudin N."/>
        </authorList>
    </citation>
    <scope>NUCLEOTIDE SEQUENCE</scope>
    <source>
        <strain evidence="3">USMAC16</strain>
    </source>
</reference>
<protein>
    <submittedName>
        <fullName evidence="3">DUF3172 domain-containing protein</fullName>
    </submittedName>
</protein>
<gene>
    <name evidence="3" type="ORF">FEV09_16235</name>
</gene>
<evidence type="ECO:0000313" key="4">
    <source>
        <dbReference type="Proteomes" id="UP001152872"/>
    </source>
</evidence>
<organism evidence="3 4">
    <name type="scientific">Pseudanabaena catenata USMAC16</name>
    <dbReference type="NCBI Taxonomy" id="1855837"/>
    <lineage>
        <taxon>Bacteria</taxon>
        <taxon>Bacillati</taxon>
        <taxon>Cyanobacteriota</taxon>
        <taxon>Cyanophyceae</taxon>
        <taxon>Pseudanabaenales</taxon>
        <taxon>Pseudanabaenaceae</taxon>
        <taxon>Pseudanabaena</taxon>
    </lineage>
</organism>
<dbReference type="RefSeq" id="WP_009628258.1">
    <property type="nucleotide sequence ID" value="NZ_VBTY01000153.1"/>
</dbReference>
<evidence type="ECO:0000313" key="3">
    <source>
        <dbReference type="EMBL" id="MDG3496096.1"/>
    </source>
</evidence>
<accession>A0A9X4RIY8</accession>
<comment type="caution">
    <text evidence="3">The sequence shown here is derived from an EMBL/GenBank/DDBJ whole genome shotgun (WGS) entry which is preliminary data.</text>
</comment>
<keyword evidence="2" id="KW-0812">Transmembrane</keyword>
<dbReference type="Pfam" id="PF11371">
    <property type="entry name" value="DUF3172"/>
    <property type="match status" value="1"/>
</dbReference>
<keyword evidence="2" id="KW-1133">Transmembrane helix</keyword>
<evidence type="ECO:0000256" key="2">
    <source>
        <dbReference type="SAM" id="Phobius"/>
    </source>
</evidence>
<proteinExistence type="predicted"/>
<feature type="transmembrane region" description="Helical" evidence="2">
    <location>
        <begin position="27"/>
        <end position="47"/>
    </location>
</feature>
<name>A0A9X4RIY8_9CYAN</name>
<feature type="region of interest" description="Disordered" evidence="1">
    <location>
        <begin position="1"/>
        <end position="22"/>
    </location>
</feature>